<comment type="similarity">
    <text evidence="1">Belongs to the phosphate/phosphite/phosphonate binding protein family.</text>
</comment>
<proteinExistence type="inferred from homology"/>
<sequence length="309" mass="33918">MKTKLISLLLGSTILAYSATASAAVRELNLGILGGQNATEQIGDNQCVKAFLDKKLNVDTKLRNSSDYSGIIQGLIGGKIDAVINMSPSGYASVYINNPKAVDIIGITADDKDQSKGYHSVVLVRADSPYHKLADLKGHSFGFADPDSTSGFLIPNHVFKQKFGGNKDNDYNHFFSSTTFSGGHEQDILGVLNKQFDGAVTWTSMVGDYNKGYTAGAFRRLMRVDQPDLMKKIRIIWESPLIPNGPVIIRHDLPAKFKKELTQAIYDLDKNDHSCFAKSAGGMVHMVPASVKDYQNIIDLKRELMQGNR</sequence>
<dbReference type="Gene3D" id="3.40.190.10">
    <property type="entry name" value="Periplasmic binding protein-like II"/>
    <property type="match status" value="2"/>
</dbReference>
<evidence type="ECO:0000256" key="1">
    <source>
        <dbReference type="ARBA" id="ARBA00007162"/>
    </source>
</evidence>
<dbReference type="OrthoDB" id="225238at2"/>
<gene>
    <name evidence="4" type="primary">phnD</name>
    <name evidence="4" type="ORF">MSP8886_02998</name>
</gene>
<dbReference type="NCBIfam" id="TIGR01098">
    <property type="entry name" value="3A0109s03R"/>
    <property type="match status" value="1"/>
</dbReference>
<evidence type="ECO:0000313" key="5">
    <source>
        <dbReference type="Proteomes" id="UP000092544"/>
    </source>
</evidence>
<dbReference type="STRING" id="1792290.MSP8886_02998"/>
<organism evidence="4 5">
    <name type="scientific">Marinomonas spartinae</name>
    <dbReference type="NCBI Taxonomy" id="1792290"/>
    <lineage>
        <taxon>Bacteria</taxon>
        <taxon>Pseudomonadati</taxon>
        <taxon>Pseudomonadota</taxon>
        <taxon>Gammaproteobacteria</taxon>
        <taxon>Oceanospirillales</taxon>
        <taxon>Oceanospirillaceae</taxon>
        <taxon>Marinomonas</taxon>
    </lineage>
</organism>
<accession>A0A1A8TMA2</accession>
<evidence type="ECO:0000256" key="2">
    <source>
        <dbReference type="ARBA" id="ARBA00022729"/>
    </source>
</evidence>
<dbReference type="GO" id="GO:0055085">
    <property type="term" value="P:transmembrane transport"/>
    <property type="evidence" value="ECO:0007669"/>
    <property type="project" value="InterPro"/>
</dbReference>
<dbReference type="InterPro" id="IPR005770">
    <property type="entry name" value="PhnD"/>
</dbReference>
<dbReference type="GO" id="GO:0015716">
    <property type="term" value="P:organic phosphonate transport"/>
    <property type="evidence" value="ECO:0007669"/>
    <property type="project" value="InterPro"/>
</dbReference>
<feature type="signal peptide" evidence="3">
    <location>
        <begin position="1"/>
        <end position="23"/>
    </location>
</feature>
<keyword evidence="2 3" id="KW-0732">Signal</keyword>
<evidence type="ECO:0000256" key="3">
    <source>
        <dbReference type="SAM" id="SignalP"/>
    </source>
</evidence>
<dbReference type="GO" id="GO:0043190">
    <property type="term" value="C:ATP-binding cassette (ABC) transporter complex"/>
    <property type="evidence" value="ECO:0007669"/>
    <property type="project" value="InterPro"/>
</dbReference>
<keyword evidence="5" id="KW-1185">Reference proteome</keyword>
<dbReference type="Proteomes" id="UP000092544">
    <property type="component" value="Unassembled WGS sequence"/>
</dbReference>
<evidence type="ECO:0000313" key="4">
    <source>
        <dbReference type="EMBL" id="SBS34212.1"/>
    </source>
</evidence>
<dbReference type="CDD" id="cd01071">
    <property type="entry name" value="PBP2_PhnD_like"/>
    <property type="match status" value="1"/>
</dbReference>
<dbReference type="RefSeq" id="WP_067017820.1">
    <property type="nucleotide sequence ID" value="NZ_FLOB01000007.1"/>
</dbReference>
<protein>
    <submittedName>
        <fullName evidence="4">Phosphate-import protein PhnD</fullName>
    </submittedName>
</protein>
<feature type="chain" id="PRO_5008379140" evidence="3">
    <location>
        <begin position="24"/>
        <end position="309"/>
    </location>
</feature>
<name>A0A1A8TMA2_9GAMM</name>
<dbReference type="EMBL" id="FLOB01000007">
    <property type="protein sequence ID" value="SBS34212.1"/>
    <property type="molecule type" value="Genomic_DNA"/>
</dbReference>
<reference evidence="4 5" key="1">
    <citation type="submission" date="2016-06" db="EMBL/GenBank/DDBJ databases">
        <authorList>
            <person name="Kjaerup R.B."/>
            <person name="Dalgaard T.S."/>
            <person name="Juul-Madsen H.R."/>
        </authorList>
    </citation>
    <scope>NUCLEOTIDE SEQUENCE [LARGE SCALE GENOMIC DNA]</scope>
    <source>
        <strain evidence="4 5">CECT 8886</strain>
    </source>
</reference>
<dbReference type="InterPro" id="IPR017797">
    <property type="entry name" value="Phosphnate-bd"/>
</dbReference>
<dbReference type="PANTHER" id="PTHR35841:SF1">
    <property type="entry name" value="PHOSPHONATES-BINDING PERIPLASMIC PROTEIN"/>
    <property type="match status" value="1"/>
</dbReference>
<dbReference type="Pfam" id="PF12974">
    <property type="entry name" value="Phosphonate-bd"/>
    <property type="match status" value="1"/>
</dbReference>
<dbReference type="PANTHER" id="PTHR35841">
    <property type="entry name" value="PHOSPHONATES-BINDING PERIPLASMIC PROTEIN"/>
    <property type="match status" value="1"/>
</dbReference>
<dbReference type="SUPFAM" id="SSF53850">
    <property type="entry name" value="Periplasmic binding protein-like II"/>
    <property type="match status" value="1"/>
</dbReference>
<dbReference type="NCBIfam" id="TIGR03431">
    <property type="entry name" value="PhnD"/>
    <property type="match status" value="1"/>
</dbReference>
<dbReference type="AlphaFoldDB" id="A0A1A8TMA2"/>